<evidence type="ECO:0000256" key="1">
    <source>
        <dbReference type="ARBA" id="ARBA00004123"/>
    </source>
</evidence>
<gene>
    <name evidence="7" type="ORF">O3M35_006684</name>
</gene>
<dbReference type="Proteomes" id="UP001461498">
    <property type="component" value="Unassembled WGS sequence"/>
</dbReference>
<comment type="similarity">
    <text evidence="3">Belongs to the CENP-I/CTF3 family.</text>
</comment>
<evidence type="ECO:0008006" key="9">
    <source>
        <dbReference type="Google" id="ProtNLM"/>
    </source>
</evidence>
<keyword evidence="8" id="KW-1185">Reference proteome</keyword>
<organism evidence="7 8">
    <name type="scientific">Rhynocoris fuscipes</name>
    <dbReference type="NCBI Taxonomy" id="488301"/>
    <lineage>
        <taxon>Eukaryota</taxon>
        <taxon>Metazoa</taxon>
        <taxon>Ecdysozoa</taxon>
        <taxon>Arthropoda</taxon>
        <taxon>Hexapoda</taxon>
        <taxon>Insecta</taxon>
        <taxon>Pterygota</taxon>
        <taxon>Neoptera</taxon>
        <taxon>Paraneoptera</taxon>
        <taxon>Hemiptera</taxon>
        <taxon>Heteroptera</taxon>
        <taxon>Panheteroptera</taxon>
        <taxon>Cimicomorpha</taxon>
        <taxon>Reduviidae</taxon>
        <taxon>Harpactorinae</taxon>
        <taxon>Harpactorini</taxon>
        <taxon>Rhynocoris</taxon>
    </lineage>
</organism>
<dbReference type="GO" id="GO:0000070">
    <property type="term" value="P:mitotic sister chromatid segregation"/>
    <property type="evidence" value="ECO:0007669"/>
    <property type="project" value="TreeGrafter"/>
</dbReference>
<dbReference type="Pfam" id="PF07778">
    <property type="entry name" value="CENP-I"/>
    <property type="match status" value="1"/>
</dbReference>
<dbReference type="InterPro" id="IPR012485">
    <property type="entry name" value="CENP-I"/>
</dbReference>
<dbReference type="GO" id="GO:0000939">
    <property type="term" value="C:inner kinetochore"/>
    <property type="evidence" value="ECO:0007669"/>
    <property type="project" value="TreeGrafter"/>
</dbReference>
<proteinExistence type="inferred from homology"/>
<comment type="subcellular location">
    <subcellularLocation>
        <location evidence="2">Chromosome</location>
        <location evidence="2">Centromere</location>
    </subcellularLocation>
    <subcellularLocation>
        <location evidence="1">Nucleus</location>
    </subcellularLocation>
</comment>
<comment type="caution">
    <text evidence="7">The sequence shown here is derived from an EMBL/GenBank/DDBJ whole genome shotgun (WGS) entry which is preliminary data.</text>
</comment>
<sequence>MSITRKSAVVNIINDLNENTSPEILSKELSGIINDIWKNGLTEDDFCKLINIFIQNDDLDLVQRKLILECLVPQFVIKEKIVNDLILWYFSKYIEDPESCAHLMSWVAALTECKLMERCTLEKFYGQLATTFQSECLINALSRVLKMITNKNTVNNSTAFLIQKFYKCYHYHHSVDFKLLLWEVNKYHALDKEITLNSQPNERIKRSDFEKTIMKRARMLGIEIQTDDVKDENLIVGTLPKPEYAEDCAPPYKELTKIANASELGLYTRKLWIEFPENPVSLLNSRIGMIYLELFGPSEEFLVGLKALITSKPSLLVVKKLSELQNRLRHGLPIVTHYLARFLVTWDGLNEVQLVYDLVKWVHFDDFNDLSSRILVPLSRIYICSNTESKVGILNALSSLLINMVTVHMKRFQEQSKFNYIGRRPKWLDHPLDTFNKFCTMMKSLIMIGLVLDGLDSSSIILEAVKFYNIIITLQLKYKLICFITPLPPVMHATLTSLNHVVISEVCSLIVRYKNEVIPFIDSIGRAQDFSADIEFINETAYHLYNYLWHGYTSGSPESIGRSSEKVRKHPGVFPLVEFLSRKLKINPKKLKKSDLLLMLSTYADGLGEFINMMESSLNDG</sequence>
<evidence type="ECO:0000256" key="5">
    <source>
        <dbReference type="ARBA" id="ARBA00023242"/>
    </source>
</evidence>
<evidence type="ECO:0000313" key="8">
    <source>
        <dbReference type="Proteomes" id="UP001461498"/>
    </source>
</evidence>
<evidence type="ECO:0000256" key="3">
    <source>
        <dbReference type="ARBA" id="ARBA00005470"/>
    </source>
</evidence>
<dbReference type="PANTHER" id="PTHR48208">
    <property type="entry name" value="CENTROMERE PROTEIN I"/>
    <property type="match status" value="1"/>
</dbReference>
<dbReference type="GO" id="GO:0034080">
    <property type="term" value="P:CENP-A containing chromatin assembly"/>
    <property type="evidence" value="ECO:0007669"/>
    <property type="project" value="TreeGrafter"/>
</dbReference>
<reference evidence="7 8" key="1">
    <citation type="submission" date="2022-12" db="EMBL/GenBank/DDBJ databases">
        <title>Chromosome-level genome assembly of true bugs.</title>
        <authorList>
            <person name="Ma L."/>
            <person name="Li H."/>
        </authorList>
    </citation>
    <scope>NUCLEOTIDE SEQUENCE [LARGE SCALE GENOMIC DNA]</scope>
    <source>
        <strain evidence="7">Lab_2022b</strain>
    </source>
</reference>
<dbReference type="GO" id="GO:0005634">
    <property type="term" value="C:nucleus"/>
    <property type="evidence" value="ECO:0007669"/>
    <property type="project" value="UniProtKB-SubCell"/>
</dbReference>
<dbReference type="EMBL" id="JAPXFL010000003">
    <property type="protein sequence ID" value="KAK9509345.1"/>
    <property type="molecule type" value="Genomic_DNA"/>
</dbReference>
<accession>A0AAW1DH20</accession>
<protein>
    <recommendedName>
        <fullName evidence="9">Centromere protein I</fullName>
    </recommendedName>
</protein>
<evidence type="ECO:0000256" key="4">
    <source>
        <dbReference type="ARBA" id="ARBA00022454"/>
    </source>
</evidence>
<evidence type="ECO:0000313" key="7">
    <source>
        <dbReference type="EMBL" id="KAK9509345.1"/>
    </source>
</evidence>
<keyword evidence="5" id="KW-0539">Nucleus</keyword>
<evidence type="ECO:0000256" key="6">
    <source>
        <dbReference type="ARBA" id="ARBA00023328"/>
    </source>
</evidence>
<evidence type="ECO:0000256" key="2">
    <source>
        <dbReference type="ARBA" id="ARBA00004584"/>
    </source>
</evidence>
<dbReference type="PANTHER" id="PTHR48208:SF2">
    <property type="entry name" value="CENTROMERE PROTEIN I"/>
    <property type="match status" value="1"/>
</dbReference>
<name>A0AAW1DH20_9HEMI</name>
<keyword evidence="4" id="KW-0158">Chromosome</keyword>
<keyword evidence="6" id="KW-0137">Centromere</keyword>
<dbReference type="AlphaFoldDB" id="A0AAW1DH20"/>